<comment type="caution">
    <text evidence="3">The sequence shown here is derived from an EMBL/GenBank/DDBJ whole genome shotgun (WGS) entry which is preliminary data.</text>
</comment>
<dbReference type="PANTHER" id="PTHR37478">
    <property type="match status" value="1"/>
</dbReference>
<sequence length="168" mass="18462">MRGRPRRKRKIEFLPEVTYFKPAGIPMRQMQTEVLTLDEIEAIRLADLNNLTQEEAAEKMEISRVTFLRIIDRAHQKIAKALISGYAIKMEGGDVEMPNLDTTGPAGIGPTTGRGFGRGRGRGQGLGGTAECVCPDCEEKVPHTRGIPCIQTKCPKCGSRMTGKFCGK</sequence>
<accession>A0A2M6YBV5</accession>
<dbReference type="Pfam" id="PF02001">
    <property type="entry name" value="DUF134"/>
    <property type="match status" value="1"/>
</dbReference>
<dbReference type="HAMAP" id="MF_00674">
    <property type="entry name" value="UPF0251"/>
    <property type="match status" value="1"/>
</dbReference>
<dbReference type="InterPro" id="IPR002852">
    <property type="entry name" value="UPF0251"/>
</dbReference>
<dbReference type="Proteomes" id="UP000229896">
    <property type="component" value="Unassembled WGS sequence"/>
</dbReference>
<evidence type="ECO:0000256" key="2">
    <source>
        <dbReference type="HAMAP-Rule" id="MF_00674"/>
    </source>
</evidence>
<dbReference type="AlphaFoldDB" id="A0A2M6YBV5"/>
<name>A0A2M6YBV5_9BACT</name>
<dbReference type="SUPFAM" id="SSF88659">
    <property type="entry name" value="Sigma3 and sigma4 domains of RNA polymerase sigma factors"/>
    <property type="match status" value="1"/>
</dbReference>
<reference evidence="4" key="1">
    <citation type="submission" date="2017-09" db="EMBL/GenBank/DDBJ databases">
        <title>Depth-based differentiation of microbial function through sediment-hosted aquifers and enrichment of novel symbionts in the deep terrestrial subsurface.</title>
        <authorList>
            <person name="Probst A.J."/>
            <person name="Ladd B."/>
            <person name="Jarett J.K."/>
            <person name="Geller-Mcgrath D.E."/>
            <person name="Sieber C.M.K."/>
            <person name="Emerson J.B."/>
            <person name="Anantharaman K."/>
            <person name="Thomas B.C."/>
            <person name="Malmstrom R."/>
            <person name="Stieglmeier M."/>
            <person name="Klingl A."/>
            <person name="Woyke T."/>
            <person name="Ryan C.M."/>
            <person name="Banfield J.F."/>
        </authorList>
    </citation>
    <scope>NUCLEOTIDE SEQUENCE [LARGE SCALE GENOMIC DNA]</scope>
</reference>
<evidence type="ECO:0000313" key="3">
    <source>
        <dbReference type="EMBL" id="PIU24183.1"/>
    </source>
</evidence>
<evidence type="ECO:0000313" key="4">
    <source>
        <dbReference type="Proteomes" id="UP000229896"/>
    </source>
</evidence>
<organism evidence="3 4">
    <name type="scientific">Candidatus Berkelbacteria bacterium CG08_land_8_20_14_0_20_39_8</name>
    <dbReference type="NCBI Taxonomy" id="1974511"/>
    <lineage>
        <taxon>Bacteria</taxon>
        <taxon>Candidatus Berkelbacteria</taxon>
    </lineage>
</organism>
<dbReference type="EMBL" id="PEXI01000076">
    <property type="protein sequence ID" value="PIU24183.1"/>
    <property type="molecule type" value="Genomic_DNA"/>
</dbReference>
<evidence type="ECO:0000256" key="1">
    <source>
        <dbReference type="ARBA" id="ARBA00009350"/>
    </source>
</evidence>
<dbReference type="InterPro" id="IPR013324">
    <property type="entry name" value="RNA_pol_sigma_r3/r4-like"/>
</dbReference>
<gene>
    <name evidence="3" type="ORF">COT12_02415</name>
</gene>
<comment type="similarity">
    <text evidence="1 2">Belongs to the UPF0251 family.</text>
</comment>
<dbReference type="PANTHER" id="PTHR37478:SF2">
    <property type="entry name" value="UPF0251 PROTEIN TK0562"/>
    <property type="match status" value="1"/>
</dbReference>
<protein>
    <recommendedName>
        <fullName evidence="2">UPF0251 protein COT12_02415</fullName>
    </recommendedName>
</protein>
<proteinExistence type="inferred from homology"/>